<dbReference type="EMBL" id="MT143731">
    <property type="protein sequence ID" value="QJB01759.1"/>
    <property type="molecule type" value="Genomic_DNA"/>
</dbReference>
<name>A0A6M3M9Y7_9ZZZZ</name>
<accession>A0A6M3M9Y7</accession>
<proteinExistence type="predicted"/>
<dbReference type="AlphaFoldDB" id="A0A6M3M9Y7"/>
<reference evidence="1" key="1">
    <citation type="submission" date="2020-03" db="EMBL/GenBank/DDBJ databases">
        <title>The deep terrestrial virosphere.</title>
        <authorList>
            <person name="Holmfeldt K."/>
            <person name="Nilsson E."/>
            <person name="Simone D."/>
            <person name="Lopez-Fernandez M."/>
            <person name="Wu X."/>
            <person name="de Brujin I."/>
            <person name="Lundin D."/>
            <person name="Andersson A."/>
            <person name="Bertilsson S."/>
            <person name="Dopson M."/>
        </authorList>
    </citation>
    <scope>NUCLEOTIDE SEQUENCE</scope>
    <source>
        <strain evidence="1">MM171B02032</strain>
    </source>
</reference>
<evidence type="ECO:0000313" key="1">
    <source>
        <dbReference type="EMBL" id="QJB01759.1"/>
    </source>
</evidence>
<organism evidence="1">
    <name type="scientific">viral metagenome</name>
    <dbReference type="NCBI Taxonomy" id="1070528"/>
    <lineage>
        <taxon>unclassified sequences</taxon>
        <taxon>metagenomes</taxon>
        <taxon>organismal metagenomes</taxon>
    </lineage>
</organism>
<gene>
    <name evidence="1" type="ORF">MM171B02032_0006</name>
</gene>
<sequence length="125" mass="14241">MEKPTRIKVICKNCGDAWEMPNIGVIPVMEECPNCRGKAKFKEQRFRGGQLLKRKTFDDRYEQEVQCSFSGKLVIIVISKKGLVVCRNWKKCEHHGKRVDKGGIVVNCPESDIKEAVRGYLSGKL</sequence>
<protein>
    <submittedName>
        <fullName evidence="1">Uncharacterized protein</fullName>
    </submittedName>
</protein>